<evidence type="ECO:0000256" key="1">
    <source>
        <dbReference type="ARBA" id="ARBA00022729"/>
    </source>
</evidence>
<evidence type="ECO:0000256" key="2">
    <source>
        <dbReference type="SAM" id="MobiDB-lite"/>
    </source>
</evidence>
<dbReference type="SUPFAM" id="SSF53850">
    <property type="entry name" value="Periplasmic binding protein-like II"/>
    <property type="match status" value="1"/>
</dbReference>
<protein>
    <submittedName>
        <fullName evidence="4">Amino acid ABC transporter substrate-binding protein</fullName>
    </submittedName>
</protein>
<keyword evidence="4" id="KW-0614">Plasmid</keyword>
<sequence length="335" mass="35916">MSPPGRMSGCAAAPTSRATGARSTPRRGADTPRLPAPFRLKKPSPTDRDPKMKISLLGLALATATAFSAPAFAEDTAHPADQPLVVGSDFGLAPWMVRGAGGPEGFGYDMITEIAKRIGRPSVEVTDINFSGLFAALLSGRIEFTVNPLNITAERAETMLYSEPFFATGNGFITREGDTMAGFEDLKGKAVAVNRGTISDKWATENAEKFGFEVQRYDTFPDSVQAVITARAFAAINEIPTAAYAASKNPAITLALEDYDGRMFGYAFRYESEAYRDTVEAAIECMKADGTMKALYDKWYGGELAADSPLTTVYPGYGAPGFKGYDATPHELSCN</sequence>
<dbReference type="OrthoDB" id="9814231at2"/>
<reference evidence="4 5" key="1">
    <citation type="submission" date="2019-06" db="EMBL/GenBank/DDBJ databases">
        <title>Genome sequence of Rhodobacteraceae bacterium D4M1.</title>
        <authorList>
            <person name="Cao J."/>
        </authorList>
    </citation>
    <scope>NUCLEOTIDE SEQUENCE [LARGE SCALE GENOMIC DNA]</scope>
    <source>
        <strain evidence="4 5">D4M1</strain>
        <plasmid evidence="5">pd4m1b</plasmid>
    </source>
</reference>
<dbReference type="CDD" id="cd13530">
    <property type="entry name" value="PBP2_peptides_like"/>
    <property type="match status" value="1"/>
</dbReference>
<accession>A0A5B8G004</accession>
<evidence type="ECO:0000313" key="4">
    <source>
        <dbReference type="EMBL" id="QDL94486.1"/>
    </source>
</evidence>
<dbReference type="KEGG" id="ppru:FDP22_21720"/>
<evidence type="ECO:0000313" key="5">
    <source>
        <dbReference type="Proteomes" id="UP000305888"/>
    </source>
</evidence>
<name>A0A5B8G004_9RHOB</name>
<dbReference type="PANTHER" id="PTHR35936">
    <property type="entry name" value="MEMBRANE-BOUND LYTIC MUREIN TRANSGLYCOSYLASE F"/>
    <property type="match status" value="1"/>
</dbReference>
<organism evidence="4 5">
    <name type="scientific">Paroceanicella profunda</name>
    <dbReference type="NCBI Taxonomy" id="2579971"/>
    <lineage>
        <taxon>Bacteria</taxon>
        <taxon>Pseudomonadati</taxon>
        <taxon>Pseudomonadota</taxon>
        <taxon>Alphaproteobacteria</taxon>
        <taxon>Rhodobacterales</taxon>
        <taxon>Paracoccaceae</taxon>
        <taxon>Paroceanicella</taxon>
    </lineage>
</organism>
<dbReference type="Pfam" id="PF00497">
    <property type="entry name" value="SBP_bac_3"/>
    <property type="match status" value="1"/>
</dbReference>
<dbReference type="SMART" id="SM00062">
    <property type="entry name" value="PBPb"/>
    <property type="match status" value="1"/>
</dbReference>
<dbReference type="PANTHER" id="PTHR35936:SF17">
    <property type="entry name" value="ARGININE-BINDING EXTRACELLULAR PROTEIN ARTP"/>
    <property type="match status" value="1"/>
</dbReference>
<dbReference type="Proteomes" id="UP000305888">
    <property type="component" value="Plasmid pD4M1B"/>
</dbReference>
<dbReference type="EMBL" id="CP040820">
    <property type="protein sequence ID" value="QDL94486.1"/>
    <property type="molecule type" value="Genomic_DNA"/>
</dbReference>
<keyword evidence="1" id="KW-0732">Signal</keyword>
<proteinExistence type="predicted"/>
<feature type="region of interest" description="Disordered" evidence="2">
    <location>
        <begin position="1"/>
        <end position="49"/>
    </location>
</feature>
<dbReference type="InterPro" id="IPR001638">
    <property type="entry name" value="Solute-binding_3/MltF_N"/>
</dbReference>
<dbReference type="AlphaFoldDB" id="A0A5B8G004"/>
<dbReference type="Gene3D" id="3.40.190.10">
    <property type="entry name" value="Periplasmic binding protein-like II"/>
    <property type="match status" value="2"/>
</dbReference>
<feature type="domain" description="Solute-binding protein family 3/N-terminal" evidence="3">
    <location>
        <begin position="83"/>
        <end position="303"/>
    </location>
</feature>
<gene>
    <name evidence="4" type="ORF">FDP22_21720</name>
</gene>
<keyword evidence="5" id="KW-1185">Reference proteome</keyword>
<evidence type="ECO:0000259" key="3">
    <source>
        <dbReference type="SMART" id="SM00062"/>
    </source>
</evidence>
<geneLocation type="plasmid" evidence="5">
    <name>pd4m1b</name>
</geneLocation>